<feature type="domain" description="Pili assembly chaperone C-terminal" evidence="8">
    <location>
        <begin position="168"/>
        <end position="231"/>
    </location>
</feature>
<dbReference type="RefSeq" id="WP_003223723.1">
    <property type="nucleotide sequence ID" value="NZ_CM001561.1"/>
</dbReference>
<evidence type="ECO:0000313" key="9">
    <source>
        <dbReference type="EMBL" id="EJZ57649.1"/>
    </source>
</evidence>
<keyword evidence="3 6" id="KW-0732">Signal</keyword>
<feature type="domain" description="Pili assembly chaperone N-terminal" evidence="7">
    <location>
        <begin position="28"/>
        <end position="142"/>
    </location>
</feature>
<evidence type="ECO:0000256" key="4">
    <source>
        <dbReference type="ARBA" id="ARBA00022764"/>
    </source>
</evidence>
<dbReference type="PANTHER" id="PTHR30251:SF2">
    <property type="entry name" value="FIMBRIAL CHAPERONE YADV-RELATED"/>
    <property type="match status" value="1"/>
</dbReference>
<feature type="signal peptide" evidence="6">
    <location>
        <begin position="1"/>
        <end position="27"/>
    </location>
</feature>
<evidence type="ECO:0000259" key="8">
    <source>
        <dbReference type="Pfam" id="PF02753"/>
    </source>
</evidence>
<comment type="subcellular location">
    <subcellularLocation>
        <location evidence="1">Periplasm</location>
    </subcellularLocation>
</comment>
<dbReference type="Proteomes" id="UP000006045">
    <property type="component" value="Chromosome"/>
</dbReference>
<name>A0A7U9CQD4_PSEFL</name>
<dbReference type="InterPro" id="IPR016148">
    <property type="entry name" value="Pili_assmbl_chaperone_C"/>
</dbReference>
<dbReference type="Gene3D" id="2.60.40.10">
    <property type="entry name" value="Immunoglobulins"/>
    <property type="match status" value="2"/>
</dbReference>
<dbReference type="Pfam" id="PF00345">
    <property type="entry name" value="PapD_N"/>
    <property type="match status" value="1"/>
</dbReference>
<dbReference type="EMBL" id="CM001561">
    <property type="protein sequence ID" value="EJZ57649.1"/>
    <property type="molecule type" value="Genomic_DNA"/>
</dbReference>
<feature type="chain" id="PRO_5030785280" evidence="6">
    <location>
        <begin position="28"/>
        <end position="252"/>
    </location>
</feature>
<dbReference type="GO" id="GO:0071555">
    <property type="term" value="P:cell wall organization"/>
    <property type="evidence" value="ECO:0007669"/>
    <property type="project" value="InterPro"/>
</dbReference>
<evidence type="ECO:0000256" key="1">
    <source>
        <dbReference type="ARBA" id="ARBA00004418"/>
    </source>
</evidence>
<keyword evidence="4" id="KW-0574">Periplasm</keyword>
<dbReference type="InterPro" id="IPR008962">
    <property type="entry name" value="PapD-like_sf"/>
</dbReference>
<evidence type="ECO:0000256" key="2">
    <source>
        <dbReference type="ARBA" id="ARBA00007399"/>
    </source>
</evidence>
<evidence type="ECO:0000256" key="3">
    <source>
        <dbReference type="ARBA" id="ARBA00022729"/>
    </source>
</evidence>
<gene>
    <name evidence="9" type="primary">papD</name>
    <name evidence="9" type="ORF">I1A_001974</name>
</gene>
<dbReference type="PRINTS" id="PR00969">
    <property type="entry name" value="CHAPERONPILI"/>
</dbReference>
<dbReference type="OrthoDB" id="9131059at2"/>
<evidence type="ECO:0000313" key="10">
    <source>
        <dbReference type="Proteomes" id="UP000006045"/>
    </source>
</evidence>
<dbReference type="SUPFAM" id="SSF49354">
    <property type="entry name" value="PapD-like"/>
    <property type="match status" value="1"/>
</dbReference>
<dbReference type="InterPro" id="IPR001829">
    <property type="entry name" value="Pili_assmbl_chaperone_bac"/>
</dbReference>
<evidence type="ECO:0000256" key="6">
    <source>
        <dbReference type="SAM" id="SignalP"/>
    </source>
</evidence>
<keyword evidence="5" id="KW-0143">Chaperone</keyword>
<evidence type="ECO:0000259" key="7">
    <source>
        <dbReference type="Pfam" id="PF00345"/>
    </source>
</evidence>
<dbReference type="SUPFAM" id="SSF49584">
    <property type="entry name" value="Periplasmic chaperone C-domain"/>
    <property type="match status" value="1"/>
</dbReference>
<organism evidence="9 10">
    <name type="scientific">Pseudomonas fluorescens R124</name>
    <dbReference type="NCBI Taxonomy" id="743713"/>
    <lineage>
        <taxon>Bacteria</taxon>
        <taxon>Pseudomonadati</taxon>
        <taxon>Pseudomonadota</taxon>
        <taxon>Gammaproteobacteria</taxon>
        <taxon>Pseudomonadales</taxon>
        <taxon>Pseudomonadaceae</taxon>
        <taxon>Pseudomonas</taxon>
    </lineage>
</organism>
<reference evidence="9 10" key="1">
    <citation type="submission" date="2012-08" db="EMBL/GenBank/DDBJ databases">
        <title>The genome of cave-isolated P. fluorescens strain R124 demonstrates phenotypic adaptation to the mineral environment.</title>
        <authorList>
            <person name="Barton M.D."/>
            <person name="Petronio M."/>
            <person name="Giarrizzo J.G."/>
            <person name="Bowling B.V."/>
            <person name="Barton H.A."/>
        </authorList>
    </citation>
    <scope>NUCLEOTIDE SEQUENCE [LARGE SCALE GENOMIC DNA]</scope>
    <source>
        <strain evidence="9 10">R124</strain>
    </source>
</reference>
<dbReference type="InterPro" id="IPR036316">
    <property type="entry name" value="Pili_assmbl_chap_C_dom_sf"/>
</dbReference>
<dbReference type="InterPro" id="IPR050643">
    <property type="entry name" value="Periplasmic_pilus_chap"/>
</dbReference>
<dbReference type="InterPro" id="IPR016147">
    <property type="entry name" value="Pili_assmbl_chaperone_N"/>
</dbReference>
<accession>A0A7U9CQD4</accession>
<dbReference type="GO" id="GO:0030288">
    <property type="term" value="C:outer membrane-bounded periplasmic space"/>
    <property type="evidence" value="ECO:0007669"/>
    <property type="project" value="InterPro"/>
</dbReference>
<dbReference type="InterPro" id="IPR013783">
    <property type="entry name" value="Ig-like_fold"/>
</dbReference>
<dbReference type="Pfam" id="PF02753">
    <property type="entry name" value="PapD_C"/>
    <property type="match status" value="1"/>
</dbReference>
<evidence type="ECO:0000256" key="5">
    <source>
        <dbReference type="ARBA" id="ARBA00023186"/>
    </source>
</evidence>
<dbReference type="AlphaFoldDB" id="A0A7U9CQD4"/>
<sequence length="252" mass="27551">MFYRHSLSFCAGLLGLLGLLVANQAMAGISLSSTRLVFDGQHKEAGITVRNSGADVLIQSWIDTDSSETAAVPFAVTPPLVRVSGDEQQILRVIYEGAGMPTDRESVVWLNVQEIPQSAKSANTLQLAVRQRIKVFFRPPALKNNAYLAPGELTWRLTQRAGKNLLVVNNPGQYHVSIADITLQSGAINEHPFDSMMIAPGEQKEFSLKQLHNANTVRLLFNSINDYGAQDRYSAQLSSSADTRASLNKEAP</sequence>
<protein>
    <submittedName>
        <fullName evidence="9">PapD</fullName>
    </submittedName>
</protein>
<dbReference type="PANTHER" id="PTHR30251">
    <property type="entry name" value="PILUS ASSEMBLY CHAPERONE"/>
    <property type="match status" value="1"/>
</dbReference>
<proteinExistence type="inferred from homology"/>
<comment type="similarity">
    <text evidence="2">Belongs to the periplasmic pilus chaperone family.</text>
</comment>